<reference evidence="1" key="1">
    <citation type="submission" date="2020-04" db="EMBL/GenBank/DDBJ databases">
        <authorList>
            <person name="Alioto T."/>
            <person name="Alioto T."/>
            <person name="Gomez Garrido J."/>
        </authorList>
    </citation>
    <scope>NUCLEOTIDE SEQUENCE</scope>
    <source>
        <strain evidence="1">A484AB</strain>
    </source>
</reference>
<dbReference type="EMBL" id="CACRXK020013769">
    <property type="protein sequence ID" value="CAB4025704.1"/>
    <property type="molecule type" value="Genomic_DNA"/>
</dbReference>
<evidence type="ECO:0000313" key="2">
    <source>
        <dbReference type="Proteomes" id="UP001152795"/>
    </source>
</evidence>
<accession>A0A7D9L848</accession>
<dbReference type="SUPFAM" id="SSF117281">
    <property type="entry name" value="Kelch motif"/>
    <property type="match status" value="2"/>
</dbReference>
<protein>
    <submittedName>
        <fullName evidence="1">Kelch domain-containing 3</fullName>
    </submittedName>
</protein>
<organism evidence="1 2">
    <name type="scientific">Paramuricea clavata</name>
    <name type="common">Red gorgonian</name>
    <name type="synonym">Violescent sea-whip</name>
    <dbReference type="NCBI Taxonomy" id="317549"/>
    <lineage>
        <taxon>Eukaryota</taxon>
        <taxon>Metazoa</taxon>
        <taxon>Cnidaria</taxon>
        <taxon>Anthozoa</taxon>
        <taxon>Octocorallia</taxon>
        <taxon>Malacalcyonacea</taxon>
        <taxon>Plexauridae</taxon>
        <taxon>Paramuricea</taxon>
    </lineage>
</organism>
<gene>
    <name evidence="1" type="ORF">PACLA_8A035358</name>
</gene>
<proteinExistence type="predicted"/>
<sequence>MQWTVQVEDGPRRVNHAAVSVQDRYVFSFGGFFSGDEYLHMEKIDVHIFDLNHLKWTKLKIPTRDDDDYEFVPYMRYGHTASAIGDKIYLYGGCNELYGACDRLYCFDINTFKWSMPEVSGSIPPARDGHSACVIGEKIYVFGGFEERSECFSKDVYILDTKTMKWTHPHVFGQPASWRDFHTATAIGRYMYIFGGRGDVLGEEHSSEEIYDNQVVVFDTETYSWHWLLTKGISPIGRRSHSAVAYGRCIYLFGGYNALEQQHYGDILKFDTDKRQWSTIVVPGGHPCPRRRHCCCLMGEKAVIFGGSSPNHDVASEVEEADNSLQDHNDLYLLDLNPSLKTLCKLAVVKYKLYDELLPQQLKRELAHMLPKPSPRIQNSSLSQG</sequence>
<comment type="caution">
    <text evidence="1">The sequence shown here is derived from an EMBL/GenBank/DDBJ whole genome shotgun (WGS) entry which is preliminary data.</text>
</comment>
<dbReference type="GO" id="GO:0005737">
    <property type="term" value="C:cytoplasm"/>
    <property type="evidence" value="ECO:0007669"/>
    <property type="project" value="TreeGrafter"/>
</dbReference>
<dbReference type="InterPro" id="IPR015915">
    <property type="entry name" value="Kelch-typ_b-propeller"/>
</dbReference>
<dbReference type="InterPro" id="IPR052637">
    <property type="entry name" value="KLHDC3-like"/>
</dbReference>
<dbReference type="AlphaFoldDB" id="A0A7D9L848"/>
<dbReference type="Pfam" id="PF24681">
    <property type="entry name" value="Kelch_KLHDC2_KLHL20_DRC7"/>
    <property type="match status" value="1"/>
</dbReference>
<evidence type="ECO:0000313" key="1">
    <source>
        <dbReference type="EMBL" id="CAB4025704.1"/>
    </source>
</evidence>
<dbReference type="Proteomes" id="UP001152795">
    <property type="component" value="Unassembled WGS sequence"/>
</dbReference>
<dbReference type="PANTHER" id="PTHR46461">
    <property type="entry name" value="KELCH DOMAIN-CONTAINING PROTEIN 3"/>
    <property type="match status" value="1"/>
</dbReference>
<name>A0A7D9L848_PARCT</name>
<dbReference type="OrthoDB" id="432528at2759"/>
<dbReference type="Gene3D" id="2.120.10.80">
    <property type="entry name" value="Kelch-type beta propeller"/>
    <property type="match status" value="2"/>
</dbReference>
<dbReference type="PANTHER" id="PTHR46461:SF1">
    <property type="entry name" value="KELCH DOMAIN-CONTAINING PROTEIN 3"/>
    <property type="match status" value="1"/>
</dbReference>
<dbReference type="GO" id="GO:0003682">
    <property type="term" value="F:chromatin binding"/>
    <property type="evidence" value="ECO:0007669"/>
    <property type="project" value="InterPro"/>
</dbReference>
<keyword evidence="2" id="KW-1185">Reference proteome</keyword>